<dbReference type="InterPro" id="IPR014001">
    <property type="entry name" value="Helicase_ATP-bd"/>
</dbReference>
<name>A0ABT9NG74_9ACTO</name>
<dbReference type="Gene3D" id="3.40.50.300">
    <property type="entry name" value="P-loop containing nucleotide triphosphate hydrolases"/>
    <property type="match status" value="2"/>
</dbReference>
<protein>
    <submittedName>
        <fullName evidence="2">Helicase</fullName>
    </submittedName>
</protein>
<dbReference type="SMART" id="SM00487">
    <property type="entry name" value="DEXDc"/>
    <property type="match status" value="1"/>
</dbReference>
<dbReference type="Pfam" id="PF00271">
    <property type="entry name" value="Helicase_C"/>
    <property type="match status" value="1"/>
</dbReference>
<comment type="caution">
    <text evidence="2">The sequence shown here is derived from an EMBL/GenBank/DDBJ whole genome shotgun (WGS) entry which is preliminary data.</text>
</comment>
<accession>A0ABT9NG74</accession>
<dbReference type="InterPro" id="IPR011856">
    <property type="entry name" value="tRNA_endonuc-like_dom_sf"/>
</dbReference>
<organism evidence="2 3">
    <name type="scientific">Trueperella bonasi</name>
    <dbReference type="NCBI Taxonomy" id="312286"/>
    <lineage>
        <taxon>Bacteria</taxon>
        <taxon>Bacillati</taxon>
        <taxon>Actinomycetota</taxon>
        <taxon>Actinomycetes</taxon>
        <taxon>Actinomycetales</taxon>
        <taxon>Actinomycetaceae</taxon>
        <taxon>Trueperella</taxon>
    </lineage>
</organism>
<keyword evidence="3" id="KW-1185">Reference proteome</keyword>
<dbReference type="GO" id="GO:0004386">
    <property type="term" value="F:helicase activity"/>
    <property type="evidence" value="ECO:0007669"/>
    <property type="project" value="UniProtKB-KW"/>
</dbReference>
<feature type="domain" description="Helicase ATP-binding" evidence="1">
    <location>
        <begin position="229"/>
        <end position="437"/>
    </location>
</feature>
<dbReference type="Pfam" id="PF04851">
    <property type="entry name" value="ResIII"/>
    <property type="match status" value="1"/>
</dbReference>
<keyword evidence="2" id="KW-0347">Helicase</keyword>
<dbReference type="InterPro" id="IPR006935">
    <property type="entry name" value="Helicase/UvrB_N"/>
</dbReference>
<gene>
    <name evidence="2" type="ORF">J2S70_000988</name>
</gene>
<dbReference type="Pfam" id="PF13156">
    <property type="entry name" value="Mrr_cat_2"/>
    <property type="match status" value="1"/>
</dbReference>
<dbReference type="EMBL" id="JAUSQX010000001">
    <property type="protein sequence ID" value="MDP9806406.1"/>
    <property type="molecule type" value="Genomic_DNA"/>
</dbReference>
<dbReference type="InterPro" id="IPR039442">
    <property type="entry name" value="Mrr-like_dom"/>
</dbReference>
<proteinExistence type="predicted"/>
<reference evidence="2 3" key="1">
    <citation type="submission" date="2023-07" db="EMBL/GenBank/DDBJ databases">
        <title>Sequencing the genomes of 1000 actinobacteria strains.</title>
        <authorList>
            <person name="Klenk H.-P."/>
        </authorList>
    </citation>
    <scope>NUCLEOTIDE SEQUENCE [LARGE SCALE GENOMIC DNA]</scope>
    <source>
        <strain evidence="2 3">DSM 17163</strain>
    </source>
</reference>
<dbReference type="PANTHER" id="PTHR47396:SF1">
    <property type="entry name" value="ATP-DEPENDENT HELICASE IRC3-RELATED"/>
    <property type="match status" value="1"/>
</dbReference>
<dbReference type="PANTHER" id="PTHR47396">
    <property type="entry name" value="TYPE I RESTRICTION ENZYME ECOKI R PROTEIN"/>
    <property type="match status" value="1"/>
</dbReference>
<sequence length="737" mass="81744">MAMNESTSAHAADQAVKETLGHGDVALDGQREAARSVHAFEELLFQLRDMSDSERVKGNFFEQLIRVYLLNDSVMSRQFARVYLWRDWPGGGVIGRGDTGIDLVAIEHEDMPTSGEVGPDTPAVAIQCKFYAHGTTIQKGHLDSFLSESGKSPFKRRIFIETSGVPWGRNAEETIRNQQAPVTRIGLTDLKNSDIDWSSYRLSTPERSPDKQARKLLREHQVNAISDVLDGFASHDRGILVMACGTGKTFTSLKLAERMAENNGGSLRMMFMVPSLALMSQTLQEWSAECLLPFSAWSVCSDTKVNRKRAEHEDLVDIAMVDLKTPPTTDARKLAESLVDTEHDDGLQVVFATYQSIDIVHQAQEIAGDEWRDFDLVICDEAHRTTGVTLAGEDESAFTRVHSDAYVRADKRLYMTATPRIYQPNVKNLAKEKDAVLASMDDVEVYGPVFHRLGFGAAVTQGLLTDYKVVVLAVPEDQVARKFQLAEGEAFGELPLNELGKLVGCWNALAKRKNPYGETYYGANPAPMKRAVAFAKDINTSKQITEEFPELVRVHLQDLTNDDESDNLEIQCKHVDGKMNAITRGEALDWLKDDPGKDHPVCRILTNARCLSEGVDVPTLDAVLFLNPRKSQVDVIQAVGRVMRKAEGKDFGYIILPVAVPAGIPADEALNDNERFKVVWQVLQAIRAHDERFDATVNSIEYNDARPENILVDVVDLGMRKRPDPFDGSAPNEAGGG</sequence>
<dbReference type="InterPro" id="IPR001650">
    <property type="entry name" value="Helicase_C-like"/>
</dbReference>
<evidence type="ECO:0000313" key="2">
    <source>
        <dbReference type="EMBL" id="MDP9806406.1"/>
    </source>
</evidence>
<evidence type="ECO:0000259" key="1">
    <source>
        <dbReference type="PROSITE" id="PS51192"/>
    </source>
</evidence>
<dbReference type="RefSeq" id="WP_307682631.1">
    <property type="nucleotide sequence ID" value="NZ_JAUSQX010000001.1"/>
</dbReference>
<dbReference type="SUPFAM" id="SSF52540">
    <property type="entry name" value="P-loop containing nucleoside triphosphate hydrolases"/>
    <property type="match status" value="1"/>
</dbReference>
<dbReference type="Proteomes" id="UP001243212">
    <property type="component" value="Unassembled WGS sequence"/>
</dbReference>
<dbReference type="SMART" id="SM00490">
    <property type="entry name" value="HELICc"/>
    <property type="match status" value="1"/>
</dbReference>
<dbReference type="InterPro" id="IPR027417">
    <property type="entry name" value="P-loop_NTPase"/>
</dbReference>
<keyword evidence="2" id="KW-0547">Nucleotide-binding</keyword>
<dbReference type="Gene3D" id="3.40.1350.10">
    <property type="match status" value="1"/>
</dbReference>
<evidence type="ECO:0000313" key="3">
    <source>
        <dbReference type="Proteomes" id="UP001243212"/>
    </source>
</evidence>
<keyword evidence="2" id="KW-0067">ATP-binding</keyword>
<keyword evidence="2" id="KW-0378">Hydrolase</keyword>
<dbReference type="InterPro" id="IPR050742">
    <property type="entry name" value="Helicase_Restrict-Modif_Enz"/>
</dbReference>
<dbReference type="PROSITE" id="PS51192">
    <property type="entry name" value="HELICASE_ATP_BIND_1"/>
    <property type="match status" value="1"/>
</dbReference>
<dbReference type="CDD" id="cd22333">
    <property type="entry name" value="LlaBIII_nuclease-like"/>
    <property type="match status" value="1"/>
</dbReference>